<dbReference type="Gene3D" id="3.30.1340.30">
    <property type="match status" value="1"/>
</dbReference>
<dbReference type="InterPro" id="IPR046342">
    <property type="entry name" value="CBS_dom_sf"/>
</dbReference>
<organism evidence="5 6">
    <name type="scientific">Sphaerisporangium siamense</name>
    <dbReference type="NCBI Taxonomy" id="795645"/>
    <lineage>
        <taxon>Bacteria</taxon>
        <taxon>Bacillati</taxon>
        <taxon>Actinomycetota</taxon>
        <taxon>Actinomycetes</taxon>
        <taxon>Streptosporangiales</taxon>
        <taxon>Streptosporangiaceae</taxon>
        <taxon>Sphaerisporangium</taxon>
    </lineage>
</organism>
<dbReference type="EMBL" id="JACHND010000001">
    <property type="protein sequence ID" value="MBB4703267.1"/>
    <property type="molecule type" value="Genomic_DNA"/>
</dbReference>
<evidence type="ECO:0000313" key="6">
    <source>
        <dbReference type="Proteomes" id="UP000542210"/>
    </source>
</evidence>
<dbReference type="PANTHER" id="PTHR43080">
    <property type="entry name" value="CBS DOMAIN-CONTAINING PROTEIN CBSX3, MITOCHONDRIAL"/>
    <property type="match status" value="1"/>
</dbReference>
<dbReference type="PROSITE" id="PS50914">
    <property type="entry name" value="BON"/>
    <property type="match status" value="1"/>
</dbReference>
<reference evidence="5 6" key="1">
    <citation type="submission" date="2020-08" db="EMBL/GenBank/DDBJ databases">
        <title>Sequencing the genomes of 1000 actinobacteria strains.</title>
        <authorList>
            <person name="Klenk H.-P."/>
        </authorList>
    </citation>
    <scope>NUCLEOTIDE SEQUENCE [LARGE SCALE GENOMIC DNA]</scope>
    <source>
        <strain evidence="5 6">DSM 45784</strain>
    </source>
</reference>
<gene>
    <name evidence="5" type="ORF">BJ982_004811</name>
</gene>
<dbReference type="CDD" id="cd04586">
    <property type="entry name" value="CBS_pair_BON_assoc"/>
    <property type="match status" value="1"/>
</dbReference>
<comment type="caution">
    <text evidence="5">The sequence shown here is derived from an EMBL/GenBank/DDBJ whole genome shotgun (WGS) entry which is preliminary data.</text>
</comment>
<dbReference type="InterPro" id="IPR017080">
    <property type="entry name" value="UCP036990_CBS_BON"/>
</dbReference>
<evidence type="ECO:0000259" key="4">
    <source>
        <dbReference type="PROSITE" id="PS51371"/>
    </source>
</evidence>
<dbReference type="Gene3D" id="3.10.580.10">
    <property type="entry name" value="CBS-domain"/>
    <property type="match status" value="1"/>
</dbReference>
<keyword evidence="6" id="KW-1185">Reference proteome</keyword>
<keyword evidence="1 2" id="KW-0129">CBS domain</keyword>
<dbReference type="InterPro" id="IPR007055">
    <property type="entry name" value="BON_dom"/>
</dbReference>
<dbReference type="SUPFAM" id="SSF54631">
    <property type="entry name" value="CBS-domain pair"/>
    <property type="match status" value="1"/>
</dbReference>
<accession>A0A7W7GBA6</accession>
<sequence length="222" mass="24133">MIMRVGEVMGRVAIAVQPNTSFADVVETMRRFKVGAVAVIDADRRPVGMVSAHDLLLREIDPSAGHRVFEGRARRAEHAKALGRTAAQVMTTPAITVTEGTTVREAARVMHDHHVRQLPVIDRDSGRIVGTVHQSDLLKVFERPPAEVRAEVEEALARAAVDPASVTVGVEHGLVSLRGAVPLRSQIPRIVQGVRAIDGVIEVDDRLSYESDDLVTVPPLFL</sequence>
<feature type="domain" description="CBS" evidence="4">
    <location>
        <begin position="9"/>
        <end position="65"/>
    </location>
</feature>
<protein>
    <submittedName>
        <fullName evidence="5">CBS domain-containing protein</fullName>
    </submittedName>
</protein>
<dbReference type="RefSeq" id="WP_184883584.1">
    <property type="nucleotide sequence ID" value="NZ_BOOV01000032.1"/>
</dbReference>
<evidence type="ECO:0000256" key="2">
    <source>
        <dbReference type="PROSITE-ProRule" id="PRU00703"/>
    </source>
</evidence>
<evidence type="ECO:0000259" key="3">
    <source>
        <dbReference type="PROSITE" id="PS50914"/>
    </source>
</evidence>
<name>A0A7W7GBA6_9ACTN</name>
<dbReference type="SMART" id="SM00116">
    <property type="entry name" value="CBS"/>
    <property type="match status" value="2"/>
</dbReference>
<dbReference type="PIRSF" id="PIRSF036990">
    <property type="entry name" value="UCP036990_CBS_BON"/>
    <property type="match status" value="1"/>
</dbReference>
<dbReference type="AlphaFoldDB" id="A0A7W7GBA6"/>
<dbReference type="InterPro" id="IPR000644">
    <property type="entry name" value="CBS_dom"/>
</dbReference>
<evidence type="ECO:0000256" key="1">
    <source>
        <dbReference type="ARBA" id="ARBA00023122"/>
    </source>
</evidence>
<evidence type="ECO:0000313" key="5">
    <source>
        <dbReference type="EMBL" id="MBB4703267.1"/>
    </source>
</evidence>
<dbReference type="Pfam" id="PF00571">
    <property type="entry name" value="CBS"/>
    <property type="match status" value="2"/>
</dbReference>
<feature type="domain" description="BON" evidence="3">
    <location>
        <begin position="144"/>
        <end position="211"/>
    </location>
</feature>
<dbReference type="Proteomes" id="UP000542210">
    <property type="component" value="Unassembled WGS sequence"/>
</dbReference>
<dbReference type="PROSITE" id="PS51371">
    <property type="entry name" value="CBS"/>
    <property type="match status" value="2"/>
</dbReference>
<dbReference type="InterPro" id="IPR051257">
    <property type="entry name" value="Diverse_CBS-Domain"/>
</dbReference>
<dbReference type="Pfam" id="PF04972">
    <property type="entry name" value="BON"/>
    <property type="match status" value="1"/>
</dbReference>
<feature type="domain" description="CBS" evidence="4">
    <location>
        <begin position="90"/>
        <end position="147"/>
    </location>
</feature>
<dbReference type="PANTHER" id="PTHR43080:SF29">
    <property type="entry name" value="OS02G0818000 PROTEIN"/>
    <property type="match status" value="1"/>
</dbReference>
<proteinExistence type="predicted"/>